<evidence type="ECO:0000313" key="2">
    <source>
        <dbReference type="EMBL" id="CAA7045488.1"/>
    </source>
</evidence>
<keyword evidence="3" id="KW-1185">Reference proteome</keyword>
<gene>
    <name evidence="2" type="ORF">MERR_LOCUS32723</name>
</gene>
<organism evidence="2 3">
    <name type="scientific">Microthlaspi erraticum</name>
    <dbReference type="NCBI Taxonomy" id="1685480"/>
    <lineage>
        <taxon>Eukaryota</taxon>
        <taxon>Viridiplantae</taxon>
        <taxon>Streptophyta</taxon>
        <taxon>Embryophyta</taxon>
        <taxon>Tracheophyta</taxon>
        <taxon>Spermatophyta</taxon>
        <taxon>Magnoliopsida</taxon>
        <taxon>eudicotyledons</taxon>
        <taxon>Gunneridae</taxon>
        <taxon>Pentapetalae</taxon>
        <taxon>rosids</taxon>
        <taxon>malvids</taxon>
        <taxon>Brassicales</taxon>
        <taxon>Brassicaceae</taxon>
        <taxon>Coluteocarpeae</taxon>
        <taxon>Microthlaspi</taxon>
    </lineage>
</organism>
<feature type="compositionally biased region" description="Basic and acidic residues" evidence="1">
    <location>
        <begin position="1"/>
        <end position="24"/>
    </location>
</feature>
<dbReference type="Proteomes" id="UP000467841">
    <property type="component" value="Unassembled WGS sequence"/>
</dbReference>
<protein>
    <submittedName>
        <fullName evidence="2">Uncharacterized protein</fullName>
    </submittedName>
</protein>
<proteinExistence type="predicted"/>
<feature type="compositionally biased region" description="Basic residues" evidence="1">
    <location>
        <begin position="59"/>
        <end position="71"/>
    </location>
</feature>
<name>A0A6D2JWY8_9BRAS</name>
<feature type="compositionally biased region" description="Basic and acidic residues" evidence="1">
    <location>
        <begin position="31"/>
        <end position="43"/>
    </location>
</feature>
<accession>A0A6D2JWY8</accession>
<dbReference type="AlphaFoldDB" id="A0A6D2JWY8"/>
<feature type="region of interest" description="Disordered" evidence="1">
    <location>
        <begin position="1"/>
        <end position="80"/>
    </location>
</feature>
<evidence type="ECO:0000313" key="3">
    <source>
        <dbReference type="Proteomes" id="UP000467841"/>
    </source>
</evidence>
<evidence type="ECO:0000256" key="1">
    <source>
        <dbReference type="SAM" id="MobiDB-lite"/>
    </source>
</evidence>
<reference evidence="2" key="1">
    <citation type="submission" date="2020-01" db="EMBL/GenBank/DDBJ databases">
        <authorList>
            <person name="Mishra B."/>
        </authorList>
    </citation>
    <scope>NUCLEOTIDE SEQUENCE [LARGE SCALE GENOMIC DNA]</scope>
</reference>
<sequence length="192" mass="22158">MRKEGKGDARETREKGRRRREERERRRKRMRESERERARTMESRRRHRRSRPVPPATINHHHRSEHHRRSHPSPSELPINRRKLTPVRIESAHQSLAQQAIESSPNGGLKVPCTSKMEGLGRRVAHHSGSSCLVLVFAGCGVDKGCSYPIHRRWLDEPGVLKERRLEREADSDVALCTTGDVRSDARIHPGC</sequence>
<comment type="caution">
    <text evidence="2">The sequence shown here is derived from an EMBL/GenBank/DDBJ whole genome shotgun (WGS) entry which is preliminary data.</text>
</comment>
<dbReference type="EMBL" id="CACVBM020001321">
    <property type="protein sequence ID" value="CAA7045488.1"/>
    <property type="molecule type" value="Genomic_DNA"/>
</dbReference>